<organism evidence="3 4">
    <name type="scientific">Pleomassaria siparia CBS 279.74</name>
    <dbReference type="NCBI Taxonomy" id="1314801"/>
    <lineage>
        <taxon>Eukaryota</taxon>
        <taxon>Fungi</taxon>
        <taxon>Dikarya</taxon>
        <taxon>Ascomycota</taxon>
        <taxon>Pezizomycotina</taxon>
        <taxon>Dothideomycetes</taxon>
        <taxon>Pleosporomycetidae</taxon>
        <taxon>Pleosporales</taxon>
        <taxon>Pleomassariaceae</taxon>
        <taxon>Pleomassaria</taxon>
    </lineage>
</organism>
<dbReference type="Gene3D" id="2.120.10.80">
    <property type="entry name" value="Kelch-type beta propeller"/>
    <property type="match status" value="2"/>
</dbReference>
<dbReference type="SUPFAM" id="SSF117281">
    <property type="entry name" value="Kelch motif"/>
    <property type="match status" value="1"/>
</dbReference>
<dbReference type="Pfam" id="PF01344">
    <property type="entry name" value="Kelch_1"/>
    <property type="match status" value="1"/>
</dbReference>
<protein>
    <recommendedName>
        <fullName evidence="5">Galactose oxidase</fullName>
    </recommendedName>
</protein>
<dbReference type="Proteomes" id="UP000799428">
    <property type="component" value="Unassembled WGS sequence"/>
</dbReference>
<keyword evidence="2" id="KW-0408">Iron</keyword>
<evidence type="ECO:0000313" key="3">
    <source>
        <dbReference type="EMBL" id="KAF2713011.1"/>
    </source>
</evidence>
<keyword evidence="4" id="KW-1185">Reference proteome</keyword>
<dbReference type="PANTHER" id="PTHR47435">
    <property type="entry name" value="KELCH REPEAT PROTEIN (AFU_ORTHOLOGUE AFUA_5G12780)"/>
    <property type="match status" value="1"/>
</dbReference>
<name>A0A6G1KKU3_9PLEO</name>
<keyword evidence="1" id="KW-0677">Repeat</keyword>
<dbReference type="AlphaFoldDB" id="A0A6G1KKU3"/>
<dbReference type="GO" id="GO:0019760">
    <property type="term" value="P:glucosinolate metabolic process"/>
    <property type="evidence" value="ECO:0007669"/>
    <property type="project" value="UniProtKB-ARBA"/>
</dbReference>
<dbReference type="EMBL" id="MU005765">
    <property type="protein sequence ID" value="KAF2713011.1"/>
    <property type="molecule type" value="Genomic_DNA"/>
</dbReference>
<evidence type="ECO:0000256" key="2">
    <source>
        <dbReference type="ARBA" id="ARBA00023004"/>
    </source>
</evidence>
<gene>
    <name evidence="3" type="ORF">K504DRAFT_127966</name>
</gene>
<evidence type="ECO:0008006" key="5">
    <source>
        <dbReference type="Google" id="ProtNLM"/>
    </source>
</evidence>
<dbReference type="PANTHER" id="PTHR47435:SF10">
    <property type="entry name" value="TIP ELONGATION ABERRANT PROTEIN 3"/>
    <property type="match status" value="1"/>
</dbReference>
<evidence type="ECO:0000256" key="1">
    <source>
        <dbReference type="ARBA" id="ARBA00022737"/>
    </source>
</evidence>
<evidence type="ECO:0000313" key="4">
    <source>
        <dbReference type="Proteomes" id="UP000799428"/>
    </source>
</evidence>
<dbReference type="OrthoDB" id="10250130at2759"/>
<dbReference type="InterPro" id="IPR015915">
    <property type="entry name" value="Kelch-typ_b-propeller"/>
</dbReference>
<reference evidence="3" key="1">
    <citation type="journal article" date="2020" name="Stud. Mycol.">
        <title>101 Dothideomycetes genomes: a test case for predicting lifestyles and emergence of pathogens.</title>
        <authorList>
            <person name="Haridas S."/>
            <person name="Albert R."/>
            <person name="Binder M."/>
            <person name="Bloem J."/>
            <person name="Labutti K."/>
            <person name="Salamov A."/>
            <person name="Andreopoulos B."/>
            <person name="Baker S."/>
            <person name="Barry K."/>
            <person name="Bills G."/>
            <person name="Bluhm B."/>
            <person name="Cannon C."/>
            <person name="Castanera R."/>
            <person name="Culley D."/>
            <person name="Daum C."/>
            <person name="Ezra D."/>
            <person name="Gonzalez J."/>
            <person name="Henrissat B."/>
            <person name="Kuo A."/>
            <person name="Liang C."/>
            <person name="Lipzen A."/>
            <person name="Lutzoni F."/>
            <person name="Magnuson J."/>
            <person name="Mondo S."/>
            <person name="Nolan M."/>
            <person name="Ohm R."/>
            <person name="Pangilinan J."/>
            <person name="Park H.-J."/>
            <person name="Ramirez L."/>
            <person name="Alfaro M."/>
            <person name="Sun H."/>
            <person name="Tritt A."/>
            <person name="Yoshinaga Y."/>
            <person name="Zwiers L.-H."/>
            <person name="Turgeon B."/>
            <person name="Goodwin S."/>
            <person name="Spatafora J."/>
            <person name="Crous P."/>
            <person name="Grigoriev I."/>
        </authorList>
    </citation>
    <scope>NUCLEOTIDE SEQUENCE</scope>
    <source>
        <strain evidence="3">CBS 279.74</strain>
    </source>
</reference>
<sequence length="419" mass="45813">MLPMTRQGLHCSALELCKTLIGCYRRSLARRNHTVTVVNNKAYIFGGDVQPNGESEGSWKLTSNEMHVVTLSSSGEPESDYHLIPAIPSVEGGKVPVARTNHSACAINGCVAIYGGIDQDKQISAEGTSIWLFDPKESSWTELGARDSESKSDAEWKDITKDIDVNSDAGPHQKRGTKLFAHGNSLILYGGRDTEADHVWKFDMEGRFWTRVCVAPVSTSSAAFVNNCLYLISASDPMSSQLHYLDLTPDKEVEWKTITFPTNPLAPGPRPRDYAGLLPITTGYGRNFLVYFLGSRGKPSSHDEAEGVTQWSDMWTLQIPSSDLSPEAKLSIKEVIKPAKIKDAIRSALPGAESGVYTWAEVQVEVPDLDQLNADGKLHPGPRSMFGCDVMQDGGSVVLWGGEDAKGERIGDGWIIKLE</sequence>
<accession>A0A6G1KKU3</accession>
<dbReference type="InterPro" id="IPR006652">
    <property type="entry name" value="Kelch_1"/>
</dbReference>
<proteinExistence type="predicted"/>